<protein>
    <submittedName>
        <fullName evidence="6">DUF1656 domain-containing protein</fullName>
    </submittedName>
</protein>
<evidence type="ECO:0000256" key="4">
    <source>
        <dbReference type="ARBA" id="ARBA00023136"/>
    </source>
</evidence>
<keyword evidence="2 5" id="KW-0812">Transmembrane</keyword>
<dbReference type="Pfam" id="PF07869">
    <property type="entry name" value="DUF1656"/>
    <property type="match status" value="1"/>
</dbReference>
<evidence type="ECO:0000256" key="3">
    <source>
        <dbReference type="ARBA" id="ARBA00022989"/>
    </source>
</evidence>
<comment type="caution">
    <text evidence="6">The sequence shown here is derived from an EMBL/GenBank/DDBJ whole genome shotgun (WGS) entry which is preliminary data.</text>
</comment>
<feature type="transmembrane region" description="Helical" evidence="5">
    <location>
        <begin position="46"/>
        <end position="64"/>
    </location>
</feature>
<keyword evidence="4 5" id="KW-0472">Membrane</keyword>
<dbReference type="RefSeq" id="WP_169211671.1">
    <property type="nucleotide sequence ID" value="NZ_JAATNW010000007.1"/>
</dbReference>
<sequence>MFQELALGGMLFSPLLLMMPLAFLMSVVTRIVMYQTGVYSQLWKPAWVEVSLYVCYLAVVVWLGS</sequence>
<name>A0ABX1R5Q2_9ALTE</name>
<organism evidence="6 7">
    <name type="scientific">Alteromonas ponticola</name>
    <dbReference type="NCBI Taxonomy" id="2720613"/>
    <lineage>
        <taxon>Bacteria</taxon>
        <taxon>Pseudomonadati</taxon>
        <taxon>Pseudomonadota</taxon>
        <taxon>Gammaproteobacteria</taxon>
        <taxon>Alteromonadales</taxon>
        <taxon>Alteromonadaceae</taxon>
        <taxon>Alteromonas/Salinimonas group</taxon>
        <taxon>Alteromonas</taxon>
    </lineage>
</organism>
<feature type="transmembrane region" description="Helical" evidence="5">
    <location>
        <begin position="12"/>
        <end position="34"/>
    </location>
</feature>
<dbReference type="Proteomes" id="UP000709336">
    <property type="component" value="Unassembled WGS sequence"/>
</dbReference>
<accession>A0ABX1R5Q2</accession>
<evidence type="ECO:0000313" key="7">
    <source>
        <dbReference type="Proteomes" id="UP000709336"/>
    </source>
</evidence>
<gene>
    <name evidence="6" type="ORF">HCJ96_13885</name>
</gene>
<keyword evidence="7" id="KW-1185">Reference proteome</keyword>
<evidence type="ECO:0000256" key="2">
    <source>
        <dbReference type="ARBA" id="ARBA00022692"/>
    </source>
</evidence>
<evidence type="ECO:0000256" key="1">
    <source>
        <dbReference type="ARBA" id="ARBA00022475"/>
    </source>
</evidence>
<dbReference type="EMBL" id="JAATNW010000007">
    <property type="protein sequence ID" value="NMH61118.1"/>
    <property type="molecule type" value="Genomic_DNA"/>
</dbReference>
<dbReference type="InterPro" id="IPR012451">
    <property type="entry name" value="DUF1656"/>
</dbReference>
<evidence type="ECO:0000256" key="5">
    <source>
        <dbReference type="SAM" id="Phobius"/>
    </source>
</evidence>
<reference evidence="6 7" key="1">
    <citation type="submission" date="2020-03" db="EMBL/GenBank/DDBJ databases">
        <title>Alteromonas ponticola sp. nov., isolated from seawater.</title>
        <authorList>
            <person name="Yoon J.-H."/>
            <person name="Kim Y.-O."/>
        </authorList>
    </citation>
    <scope>NUCLEOTIDE SEQUENCE [LARGE SCALE GENOMIC DNA]</scope>
    <source>
        <strain evidence="6 7">MYP5</strain>
    </source>
</reference>
<proteinExistence type="predicted"/>
<keyword evidence="1" id="KW-1003">Cell membrane</keyword>
<keyword evidence="3 5" id="KW-1133">Transmembrane helix</keyword>
<evidence type="ECO:0000313" key="6">
    <source>
        <dbReference type="EMBL" id="NMH61118.1"/>
    </source>
</evidence>